<keyword evidence="3" id="KW-1185">Reference proteome</keyword>
<proteinExistence type="predicted"/>
<evidence type="ECO:0000313" key="1">
    <source>
        <dbReference type="EMBL" id="GBM35146.1"/>
    </source>
</evidence>
<evidence type="ECO:0000313" key="2">
    <source>
        <dbReference type="EMBL" id="GBM35180.1"/>
    </source>
</evidence>
<organism evidence="1 3">
    <name type="scientific">Araneus ventricosus</name>
    <name type="common">Orbweaver spider</name>
    <name type="synonym">Epeira ventricosa</name>
    <dbReference type="NCBI Taxonomy" id="182803"/>
    <lineage>
        <taxon>Eukaryota</taxon>
        <taxon>Metazoa</taxon>
        <taxon>Ecdysozoa</taxon>
        <taxon>Arthropoda</taxon>
        <taxon>Chelicerata</taxon>
        <taxon>Arachnida</taxon>
        <taxon>Araneae</taxon>
        <taxon>Araneomorphae</taxon>
        <taxon>Entelegynae</taxon>
        <taxon>Araneoidea</taxon>
        <taxon>Araneidae</taxon>
        <taxon>Araneus</taxon>
    </lineage>
</organism>
<dbReference type="EMBL" id="BGPR01094537">
    <property type="protein sequence ID" value="GBM35146.1"/>
    <property type="molecule type" value="Genomic_DNA"/>
</dbReference>
<protein>
    <recommendedName>
        <fullName evidence="4">COMM domain-containing protein</fullName>
    </recommendedName>
</protein>
<dbReference type="AlphaFoldDB" id="A0A4Y2F4B1"/>
<comment type="caution">
    <text evidence="1">The sequence shown here is derived from an EMBL/GenBank/DDBJ whole genome shotgun (WGS) entry which is preliminary data.</text>
</comment>
<dbReference type="EMBL" id="BGPR01094547">
    <property type="protein sequence ID" value="GBM35180.1"/>
    <property type="molecule type" value="Genomic_DNA"/>
</dbReference>
<dbReference type="OrthoDB" id="76101at2759"/>
<evidence type="ECO:0008006" key="4">
    <source>
        <dbReference type="Google" id="ProtNLM"/>
    </source>
</evidence>
<dbReference type="Proteomes" id="UP000499080">
    <property type="component" value="Unassembled WGS sequence"/>
</dbReference>
<sequence>SVDSFSQYKKICSSSGIEFSELEPSLQLFLQLIRDAVSKNKSLTQLRDELLNLGMSEDQVDVFSKQWEKVHSSLIQTTAAETIPINPLIDMEWKFGGIYVHCIIVLCID</sequence>
<accession>A0A4Y2F4B1</accession>
<name>A0A4Y2F4B1_ARAVE</name>
<reference evidence="1 3" key="1">
    <citation type="journal article" date="2019" name="Sci. Rep.">
        <title>Orb-weaving spider Araneus ventricosus genome elucidates the spidroin gene catalogue.</title>
        <authorList>
            <person name="Kono N."/>
            <person name="Nakamura H."/>
            <person name="Ohtoshi R."/>
            <person name="Moran D.A.P."/>
            <person name="Shinohara A."/>
            <person name="Yoshida Y."/>
            <person name="Fujiwara M."/>
            <person name="Mori M."/>
            <person name="Tomita M."/>
            <person name="Arakawa K."/>
        </authorList>
    </citation>
    <scope>NUCLEOTIDE SEQUENCE [LARGE SCALE GENOMIC DNA]</scope>
</reference>
<evidence type="ECO:0000313" key="3">
    <source>
        <dbReference type="Proteomes" id="UP000499080"/>
    </source>
</evidence>
<gene>
    <name evidence="2" type="ORF">AVEN_211684_1</name>
    <name evidence="1" type="ORF">AVEN_34757_1</name>
</gene>
<feature type="non-terminal residue" evidence="1">
    <location>
        <position position="1"/>
    </location>
</feature>